<evidence type="ECO:0000313" key="10">
    <source>
        <dbReference type="Proteomes" id="UP000284706"/>
    </source>
</evidence>
<evidence type="ECO:0000256" key="4">
    <source>
        <dbReference type="ARBA" id="ARBA00022722"/>
    </source>
</evidence>
<evidence type="ECO:0000256" key="2">
    <source>
        <dbReference type="ARBA" id="ARBA00005300"/>
    </source>
</evidence>
<keyword evidence="4" id="KW-0540">Nuclease</keyword>
<comment type="similarity">
    <text evidence="2">Belongs to the RNase H family.</text>
</comment>
<name>A0A409X4K1_9AGAR</name>
<dbReference type="AlphaFoldDB" id="A0A409X4K1"/>
<feature type="domain" description="RNase H type-1" evidence="8">
    <location>
        <begin position="52"/>
        <end position="206"/>
    </location>
</feature>
<dbReference type="STRING" id="231916.A0A409X4K1"/>
<dbReference type="InterPro" id="IPR036397">
    <property type="entry name" value="RNaseH_sf"/>
</dbReference>
<dbReference type="PANTHER" id="PTHR10642:SF26">
    <property type="entry name" value="RIBONUCLEASE H1"/>
    <property type="match status" value="1"/>
</dbReference>
<dbReference type="PANTHER" id="PTHR10642">
    <property type="entry name" value="RIBONUCLEASE H1"/>
    <property type="match status" value="1"/>
</dbReference>
<sequence length="235" mass="26202">MAPTVHRFYPNDQTEYDLCDLAQTPEAIFGRIRSVHGPPSQLYYGQVSRGGHNSTGLIQTDGACINNGKERPFPGAAFVYGPWTPTDAGSVEIQLGAEYATSNRAELKAVIDALAFRSWWTIFDRLVIATDSELVVRGCTELYDAWEKQGWRTRSARSEPVKNRDLWVELMRRIDFVGKMACEVAFWKIPREWNAKADALAKRAASAAAEAGPYGKRFHVLSLGMSVVASTYTDF</sequence>
<dbReference type="GO" id="GO:0003676">
    <property type="term" value="F:nucleic acid binding"/>
    <property type="evidence" value="ECO:0007669"/>
    <property type="project" value="InterPro"/>
</dbReference>
<dbReference type="Proteomes" id="UP000284706">
    <property type="component" value="Unassembled WGS sequence"/>
</dbReference>
<keyword evidence="7" id="KW-0378">Hydrolase</keyword>
<keyword evidence="6" id="KW-0255">Endonuclease</keyword>
<evidence type="ECO:0000259" key="8">
    <source>
        <dbReference type="PROSITE" id="PS50879"/>
    </source>
</evidence>
<dbReference type="EMBL" id="NHYE01004243">
    <property type="protein sequence ID" value="PPQ85686.1"/>
    <property type="molecule type" value="Genomic_DNA"/>
</dbReference>
<evidence type="ECO:0000256" key="6">
    <source>
        <dbReference type="ARBA" id="ARBA00022759"/>
    </source>
</evidence>
<evidence type="ECO:0000313" key="9">
    <source>
        <dbReference type="EMBL" id="PPQ85686.1"/>
    </source>
</evidence>
<evidence type="ECO:0000256" key="7">
    <source>
        <dbReference type="ARBA" id="ARBA00022801"/>
    </source>
</evidence>
<dbReference type="InParanoid" id="A0A409X4K1"/>
<dbReference type="SUPFAM" id="SSF53098">
    <property type="entry name" value="Ribonuclease H-like"/>
    <property type="match status" value="1"/>
</dbReference>
<proteinExistence type="inferred from homology"/>
<dbReference type="GO" id="GO:0043137">
    <property type="term" value="P:DNA replication, removal of RNA primer"/>
    <property type="evidence" value="ECO:0007669"/>
    <property type="project" value="TreeGrafter"/>
</dbReference>
<reference evidence="9 10" key="1">
    <citation type="journal article" date="2018" name="Evol. Lett.">
        <title>Horizontal gene cluster transfer increased hallucinogenic mushroom diversity.</title>
        <authorList>
            <person name="Reynolds H.T."/>
            <person name="Vijayakumar V."/>
            <person name="Gluck-Thaler E."/>
            <person name="Korotkin H.B."/>
            <person name="Matheny P.B."/>
            <person name="Slot J.C."/>
        </authorList>
    </citation>
    <scope>NUCLEOTIDE SEQUENCE [LARGE SCALE GENOMIC DNA]</scope>
    <source>
        <strain evidence="9 10">SRW20</strain>
    </source>
</reference>
<dbReference type="GO" id="GO:0004523">
    <property type="term" value="F:RNA-DNA hybrid ribonuclease activity"/>
    <property type="evidence" value="ECO:0007669"/>
    <property type="project" value="UniProtKB-EC"/>
</dbReference>
<dbReference type="InterPro" id="IPR050092">
    <property type="entry name" value="RNase_H"/>
</dbReference>
<keyword evidence="5" id="KW-0479">Metal-binding</keyword>
<dbReference type="Pfam" id="PF00075">
    <property type="entry name" value="RNase_H"/>
    <property type="match status" value="1"/>
</dbReference>
<accession>A0A409X4K1</accession>
<dbReference type="GO" id="GO:0046872">
    <property type="term" value="F:metal ion binding"/>
    <property type="evidence" value="ECO:0007669"/>
    <property type="project" value="UniProtKB-KW"/>
</dbReference>
<gene>
    <name evidence="9" type="ORF">CVT26_011331</name>
</gene>
<comment type="caution">
    <text evidence="9">The sequence shown here is derived from an EMBL/GenBank/DDBJ whole genome shotgun (WGS) entry which is preliminary data.</text>
</comment>
<evidence type="ECO:0000256" key="5">
    <source>
        <dbReference type="ARBA" id="ARBA00022723"/>
    </source>
</evidence>
<protein>
    <recommendedName>
        <fullName evidence="3">ribonuclease H</fullName>
        <ecNumber evidence="3">3.1.26.4</ecNumber>
    </recommendedName>
</protein>
<comment type="catalytic activity">
    <reaction evidence="1">
        <text>Endonucleolytic cleavage to 5'-phosphomonoester.</text>
        <dbReference type="EC" id="3.1.26.4"/>
    </reaction>
</comment>
<dbReference type="PROSITE" id="PS50879">
    <property type="entry name" value="RNASE_H_1"/>
    <property type="match status" value="1"/>
</dbReference>
<organism evidence="9 10">
    <name type="scientific">Gymnopilus dilepis</name>
    <dbReference type="NCBI Taxonomy" id="231916"/>
    <lineage>
        <taxon>Eukaryota</taxon>
        <taxon>Fungi</taxon>
        <taxon>Dikarya</taxon>
        <taxon>Basidiomycota</taxon>
        <taxon>Agaricomycotina</taxon>
        <taxon>Agaricomycetes</taxon>
        <taxon>Agaricomycetidae</taxon>
        <taxon>Agaricales</taxon>
        <taxon>Agaricineae</taxon>
        <taxon>Hymenogastraceae</taxon>
        <taxon>Gymnopilus</taxon>
    </lineage>
</organism>
<dbReference type="EC" id="3.1.26.4" evidence="3"/>
<dbReference type="OrthoDB" id="407198at2759"/>
<dbReference type="InterPro" id="IPR002156">
    <property type="entry name" value="RNaseH_domain"/>
</dbReference>
<dbReference type="InterPro" id="IPR012337">
    <property type="entry name" value="RNaseH-like_sf"/>
</dbReference>
<keyword evidence="10" id="KW-1185">Reference proteome</keyword>
<dbReference type="Gene3D" id="3.30.420.10">
    <property type="entry name" value="Ribonuclease H-like superfamily/Ribonuclease H"/>
    <property type="match status" value="1"/>
</dbReference>
<evidence type="ECO:0000256" key="1">
    <source>
        <dbReference type="ARBA" id="ARBA00000077"/>
    </source>
</evidence>
<evidence type="ECO:0000256" key="3">
    <source>
        <dbReference type="ARBA" id="ARBA00012180"/>
    </source>
</evidence>